<sequence>MHSAHGIGYAEYNRSLDKRMEIEKAREEDYKRCNQIAKEFNQQHA</sequence>
<dbReference type="RefSeq" id="WP_317121417.1">
    <property type="nucleotide sequence ID" value="NZ_JAWJBA010000002.1"/>
</dbReference>
<name>A0ABU3X8F1_9BACI</name>
<protein>
    <submittedName>
        <fullName evidence="1">Uncharacterized protein</fullName>
    </submittedName>
</protein>
<accession>A0ABU3X8F1</accession>
<keyword evidence="2" id="KW-1185">Reference proteome</keyword>
<evidence type="ECO:0000313" key="1">
    <source>
        <dbReference type="EMBL" id="MDV2684166.1"/>
    </source>
</evidence>
<dbReference type="Proteomes" id="UP001287282">
    <property type="component" value="Unassembled WGS sequence"/>
</dbReference>
<reference evidence="1 2" key="1">
    <citation type="submission" date="2023-10" db="EMBL/GenBank/DDBJ databases">
        <title>Screening of Alkalihalobacillus lindianensis BZ-TG-R113 and Its Alleviation of Salt Stress on Rapeseed Growth.</title>
        <authorList>
            <person name="Zhao B."/>
            <person name="Guo T."/>
        </authorList>
    </citation>
    <scope>NUCLEOTIDE SEQUENCE [LARGE SCALE GENOMIC DNA]</scope>
    <source>
        <strain evidence="1 2">BZ-TG-R113</strain>
    </source>
</reference>
<dbReference type="EMBL" id="JAWJBA010000002">
    <property type="protein sequence ID" value="MDV2684166.1"/>
    <property type="molecule type" value="Genomic_DNA"/>
</dbReference>
<dbReference type="InterPro" id="IPR058676">
    <property type="entry name" value="YuzK"/>
</dbReference>
<organism evidence="1 2">
    <name type="scientific">Alkalihalophilus lindianensis</name>
    <dbReference type="NCBI Taxonomy" id="1630542"/>
    <lineage>
        <taxon>Bacteria</taxon>
        <taxon>Bacillati</taxon>
        <taxon>Bacillota</taxon>
        <taxon>Bacilli</taxon>
        <taxon>Bacillales</taxon>
        <taxon>Bacillaceae</taxon>
        <taxon>Alkalihalophilus</taxon>
    </lineage>
</organism>
<gene>
    <name evidence="1" type="ORF">RYX56_07275</name>
</gene>
<comment type="caution">
    <text evidence="1">The sequence shown here is derived from an EMBL/GenBank/DDBJ whole genome shotgun (WGS) entry which is preliminary data.</text>
</comment>
<dbReference type="Pfam" id="PF26149">
    <property type="entry name" value="YuzK"/>
    <property type="match status" value="1"/>
</dbReference>
<proteinExistence type="predicted"/>
<evidence type="ECO:0000313" key="2">
    <source>
        <dbReference type="Proteomes" id="UP001287282"/>
    </source>
</evidence>